<dbReference type="Proteomes" id="UP001370348">
    <property type="component" value="Chromosome"/>
</dbReference>
<keyword evidence="6" id="KW-1185">Reference proteome</keyword>
<dbReference type="InterPro" id="IPR016032">
    <property type="entry name" value="Sig_transdc_resp-reg_C-effctor"/>
</dbReference>
<dbReference type="Gene3D" id="1.10.10.10">
    <property type="entry name" value="Winged helix-like DNA-binding domain superfamily/Winged helix DNA-binding domain"/>
    <property type="match status" value="1"/>
</dbReference>
<proteinExistence type="predicted"/>
<dbReference type="InterPro" id="IPR036388">
    <property type="entry name" value="WH-like_DNA-bd_sf"/>
</dbReference>
<evidence type="ECO:0000256" key="2">
    <source>
        <dbReference type="ARBA" id="ARBA00023125"/>
    </source>
</evidence>
<gene>
    <name evidence="5" type="ORF">LZC94_02980</name>
</gene>
<evidence type="ECO:0000259" key="4">
    <source>
        <dbReference type="PROSITE" id="PS50043"/>
    </source>
</evidence>
<keyword evidence="3" id="KW-0804">Transcription</keyword>
<reference evidence="5 6" key="1">
    <citation type="submission" date="2021-12" db="EMBL/GenBank/DDBJ databases">
        <title>Discovery of the Pendulisporaceae a myxobacterial family with distinct sporulation behavior and unique specialized metabolism.</title>
        <authorList>
            <person name="Garcia R."/>
            <person name="Popoff A."/>
            <person name="Bader C.D."/>
            <person name="Loehr J."/>
            <person name="Walesch S."/>
            <person name="Walt C."/>
            <person name="Boldt J."/>
            <person name="Bunk B."/>
            <person name="Haeckl F.J.F.P.J."/>
            <person name="Gunesch A.P."/>
            <person name="Birkelbach J."/>
            <person name="Nuebel U."/>
            <person name="Pietschmann T."/>
            <person name="Bach T."/>
            <person name="Mueller R."/>
        </authorList>
    </citation>
    <scope>NUCLEOTIDE SEQUENCE [LARGE SCALE GENOMIC DNA]</scope>
    <source>
        <strain evidence="5 6">MSr11954</strain>
    </source>
</reference>
<protein>
    <submittedName>
        <fullName evidence="5">Helix-turn-helix transcriptional regulator</fullName>
    </submittedName>
</protein>
<keyword evidence="2" id="KW-0238">DNA-binding</keyword>
<organism evidence="5 6">
    <name type="scientific">Pendulispora albinea</name>
    <dbReference type="NCBI Taxonomy" id="2741071"/>
    <lineage>
        <taxon>Bacteria</taxon>
        <taxon>Pseudomonadati</taxon>
        <taxon>Myxococcota</taxon>
        <taxon>Myxococcia</taxon>
        <taxon>Myxococcales</taxon>
        <taxon>Sorangiineae</taxon>
        <taxon>Pendulisporaceae</taxon>
        <taxon>Pendulispora</taxon>
    </lineage>
</organism>
<dbReference type="CDD" id="cd06170">
    <property type="entry name" value="LuxR_C_like"/>
    <property type="match status" value="1"/>
</dbReference>
<feature type="domain" description="HTH luxR-type" evidence="4">
    <location>
        <begin position="295"/>
        <end position="360"/>
    </location>
</feature>
<dbReference type="PANTHER" id="PTHR44688">
    <property type="entry name" value="DNA-BINDING TRANSCRIPTIONAL ACTIVATOR DEVR_DOSR"/>
    <property type="match status" value="1"/>
</dbReference>
<evidence type="ECO:0000256" key="1">
    <source>
        <dbReference type="ARBA" id="ARBA00023015"/>
    </source>
</evidence>
<dbReference type="PANTHER" id="PTHR44688:SF16">
    <property type="entry name" value="DNA-BINDING TRANSCRIPTIONAL ACTIVATOR DEVR_DOSR"/>
    <property type="match status" value="1"/>
</dbReference>
<dbReference type="SUPFAM" id="SSF55781">
    <property type="entry name" value="GAF domain-like"/>
    <property type="match status" value="1"/>
</dbReference>
<accession>A0ABZ2M4I5</accession>
<evidence type="ECO:0000313" key="6">
    <source>
        <dbReference type="Proteomes" id="UP001370348"/>
    </source>
</evidence>
<name>A0ABZ2M4I5_9BACT</name>
<dbReference type="PROSITE" id="PS50043">
    <property type="entry name" value="HTH_LUXR_2"/>
    <property type="match status" value="1"/>
</dbReference>
<sequence length="365" mass="39609">MTTWKVSDTARKREALLAGLSKVRSATELFAMVSTRLRRYVPFEAAVWRATDPTTGVMTAPVRVENLDREGCIAYWSSEPLRENVNRWYDLVHSPCAAAALRASAGEEASRSALYRSYLEPRGFDDELRAVLRTGERPWGAVSLFRRRGHERFGPRELGFVASLSNPIGERLRALSISAALSAPERAPVLPPGPGLLLFDADGELVSANESAKALLAELPSDTSSRTDLGLDLPAWLHGAALWARQRDGGTWARVRARSGRWLVCHASCLRGAGGAFGPTAVVLEPAKISELALLIGEAHGLSARELEVAHAIVGGLRTREIAEQLLISTHTVRDHIKAILRKVGARSRGELVATLFQTESLSGG</sequence>
<keyword evidence="1" id="KW-0805">Transcription regulation</keyword>
<dbReference type="InterPro" id="IPR000792">
    <property type="entry name" value="Tscrpt_reg_LuxR_C"/>
</dbReference>
<dbReference type="SUPFAM" id="SSF46894">
    <property type="entry name" value="C-terminal effector domain of the bipartite response regulators"/>
    <property type="match status" value="1"/>
</dbReference>
<dbReference type="EMBL" id="CP089984">
    <property type="protein sequence ID" value="WXB16245.1"/>
    <property type="molecule type" value="Genomic_DNA"/>
</dbReference>
<evidence type="ECO:0000256" key="3">
    <source>
        <dbReference type="ARBA" id="ARBA00023163"/>
    </source>
</evidence>
<dbReference type="RefSeq" id="WP_394825874.1">
    <property type="nucleotide sequence ID" value="NZ_CP089984.1"/>
</dbReference>
<dbReference type="PROSITE" id="PS00622">
    <property type="entry name" value="HTH_LUXR_1"/>
    <property type="match status" value="1"/>
</dbReference>
<dbReference type="SMART" id="SM00421">
    <property type="entry name" value="HTH_LUXR"/>
    <property type="match status" value="1"/>
</dbReference>
<evidence type="ECO:0000313" key="5">
    <source>
        <dbReference type="EMBL" id="WXB16245.1"/>
    </source>
</evidence>
<dbReference type="PRINTS" id="PR00038">
    <property type="entry name" value="HTHLUXR"/>
</dbReference>
<dbReference type="Pfam" id="PF00196">
    <property type="entry name" value="GerE"/>
    <property type="match status" value="1"/>
</dbReference>